<dbReference type="RefSeq" id="WP_235705530.1">
    <property type="nucleotide sequence ID" value="NZ_JAKGBZ010000044.1"/>
</dbReference>
<keyword evidence="2" id="KW-1185">Reference proteome</keyword>
<dbReference type="Proteomes" id="UP001521209">
    <property type="component" value="Unassembled WGS sequence"/>
</dbReference>
<sequence>MTWVPPPAIGRTPFIDDLEPRLTRNGYDVRSLVEQFDAKPAEIRRLLRGDLDPARSGELMDEMRAAGLPT</sequence>
<organism evidence="1 2">
    <name type="scientific">Acidiphilium iwatense</name>
    <dbReference type="NCBI Taxonomy" id="768198"/>
    <lineage>
        <taxon>Bacteria</taxon>
        <taxon>Pseudomonadati</taxon>
        <taxon>Pseudomonadota</taxon>
        <taxon>Alphaproteobacteria</taxon>
        <taxon>Acetobacterales</taxon>
        <taxon>Acidocellaceae</taxon>
        <taxon>Acidiphilium</taxon>
    </lineage>
</organism>
<dbReference type="EMBL" id="JAKGBZ010000044">
    <property type="protein sequence ID" value="MCF3948245.1"/>
    <property type="molecule type" value="Genomic_DNA"/>
</dbReference>
<comment type="caution">
    <text evidence="1">The sequence shown here is derived from an EMBL/GenBank/DDBJ whole genome shotgun (WGS) entry which is preliminary data.</text>
</comment>
<reference evidence="1 2" key="1">
    <citation type="submission" date="2022-01" db="EMBL/GenBank/DDBJ databases">
        <authorList>
            <person name="Won M."/>
            <person name="Kim S.-J."/>
            <person name="Kwon S.-W."/>
        </authorList>
    </citation>
    <scope>NUCLEOTIDE SEQUENCE [LARGE SCALE GENOMIC DNA]</scope>
    <source>
        <strain evidence="1 2">KCTC 23505</strain>
    </source>
</reference>
<protein>
    <submittedName>
        <fullName evidence="1">Uncharacterized protein</fullName>
    </submittedName>
</protein>
<evidence type="ECO:0000313" key="1">
    <source>
        <dbReference type="EMBL" id="MCF3948245.1"/>
    </source>
</evidence>
<evidence type="ECO:0000313" key="2">
    <source>
        <dbReference type="Proteomes" id="UP001521209"/>
    </source>
</evidence>
<gene>
    <name evidence="1" type="ORF">L2A60_16340</name>
</gene>
<name>A0ABS9E1G0_9PROT</name>
<accession>A0ABS9E1G0</accession>
<proteinExistence type="predicted"/>